<dbReference type="InterPro" id="IPR011701">
    <property type="entry name" value="MFS"/>
</dbReference>
<dbReference type="InterPro" id="IPR020846">
    <property type="entry name" value="MFS_dom"/>
</dbReference>
<feature type="transmembrane region" description="Helical" evidence="6">
    <location>
        <begin position="54"/>
        <end position="77"/>
    </location>
</feature>
<dbReference type="GO" id="GO:0005886">
    <property type="term" value="C:plasma membrane"/>
    <property type="evidence" value="ECO:0007669"/>
    <property type="project" value="UniProtKB-SubCell"/>
</dbReference>
<evidence type="ECO:0000259" key="7">
    <source>
        <dbReference type="PROSITE" id="PS50850"/>
    </source>
</evidence>
<keyword evidence="9" id="KW-1185">Reference proteome</keyword>
<dbReference type="OrthoDB" id="6095882at2"/>
<dbReference type="Gene3D" id="1.20.1250.20">
    <property type="entry name" value="MFS general substrate transporter like domains"/>
    <property type="match status" value="1"/>
</dbReference>
<feature type="transmembrane region" description="Helical" evidence="6">
    <location>
        <begin position="172"/>
        <end position="192"/>
    </location>
</feature>
<proteinExistence type="predicted"/>
<feature type="transmembrane region" description="Helical" evidence="6">
    <location>
        <begin position="143"/>
        <end position="166"/>
    </location>
</feature>
<evidence type="ECO:0000313" key="8">
    <source>
        <dbReference type="EMBL" id="RCV90184.1"/>
    </source>
</evidence>
<accession>A0A368TZK6</accession>
<evidence type="ECO:0000313" key="9">
    <source>
        <dbReference type="Proteomes" id="UP000252405"/>
    </source>
</evidence>
<dbReference type="PROSITE" id="PS50850">
    <property type="entry name" value="MFS"/>
    <property type="match status" value="1"/>
</dbReference>
<evidence type="ECO:0000256" key="4">
    <source>
        <dbReference type="ARBA" id="ARBA00022989"/>
    </source>
</evidence>
<dbReference type="CDD" id="cd06174">
    <property type="entry name" value="MFS"/>
    <property type="match status" value="1"/>
</dbReference>
<sequence>MSATQYSQSNPPQEAGWSTVFIIAGAGVASAFQVGKAPMALAAVQLDLGLSLVVVSWLISAFAIVGAIGGAPVGLAADRIDTKRMVVGGLALQALGAGLGGVSTGVELLMLSRVIEGLGFMAVFVAGPTMIFAIVARRIRDRAIAVWATVMPVGMTVVMLAAPLLTLLEWRGFWLLNSAILFAYAAFFVFAIPSQKVATANVQRIGSQLKQALVAPGPWALATIFAAFSAAFFVVFGFLPSLLTERFELGPEPASTVSAIAIAASGVGNLAAGFLLASGRQPLHVLAAGFLMMTLFGFGVLAADLSWIAIAVFAVLFAFMAGLIPVVLMDSVPRFAPRPELVGATLGLAMQGNNIGMLVGPAAGGALAASLGWTSVAVTMALVSVAAVLLAHSAFKKRTTSERQPAGEGVQP</sequence>
<dbReference type="SUPFAM" id="SSF103473">
    <property type="entry name" value="MFS general substrate transporter"/>
    <property type="match status" value="1"/>
</dbReference>
<dbReference type="PANTHER" id="PTHR43124:SF3">
    <property type="entry name" value="CHLORAMPHENICOL EFFLUX PUMP RV0191"/>
    <property type="match status" value="1"/>
</dbReference>
<feature type="transmembrane region" description="Helical" evidence="6">
    <location>
        <begin position="283"/>
        <end position="301"/>
    </location>
</feature>
<feature type="transmembrane region" description="Helical" evidence="6">
    <location>
        <begin position="213"/>
        <end position="236"/>
    </location>
</feature>
<evidence type="ECO:0000256" key="1">
    <source>
        <dbReference type="ARBA" id="ARBA00004651"/>
    </source>
</evidence>
<evidence type="ECO:0000256" key="3">
    <source>
        <dbReference type="ARBA" id="ARBA00022692"/>
    </source>
</evidence>
<dbReference type="InterPro" id="IPR036259">
    <property type="entry name" value="MFS_trans_sf"/>
</dbReference>
<feature type="transmembrane region" description="Helical" evidence="6">
    <location>
        <begin position="15"/>
        <end position="34"/>
    </location>
</feature>
<comment type="subcellular location">
    <subcellularLocation>
        <location evidence="1">Cell membrane</location>
        <topology evidence="1">Multi-pass membrane protein</topology>
    </subcellularLocation>
</comment>
<evidence type="ECO:0000256" key="5">
    <source>
        <dbReference type="ARBA" id="ARBA00023136"/>
    </source>
</evidence>
<dbReference type="GO" id="GO:0022857">
    <property type="term" value="F:transmembrane transporter activity"/>
    <property type="evidence" value="ECO:0007669"/>
    <property type="project" value="InterPro"/>
</dbReference>
<feature type="transmembrane region" description="Helical" evidence="6">
    <location>
        <begin position="89"/>
        <end position="111"/>
    </location>
</feature>
<gene>
    <name evidence="8" type="ORF">DU505_08035</name>
</gene>
<dbReference type="PANTHER" id="PTHR43124">
    <property type="entry name" value="PURINE EFFLUX PUMP PBUE"/>
    <property type="match status" value="1"/>
</dbReference>
<dbReference type="RefSeq" id="WP_114478474.1">
    <property type="nucleotide sequence ID" value="NZ_QPII01000004.1"/>
</dbReference>
<dbReference type="InterPro" id="IPR050189">
    <property type="entry name" value="MFS_Efflux_Transporters"/>
</dbReference>
<keyword evidence="3 6" id="KW-0812">Transmembrane</keyword>
<dbReference type="AlphaFoldDB" id="A0A368TZK6"/>
<feature type="transmembrane region" description="Helical" evidence="6">
    <location>
        <begin position="117"/>
        <end position="136"/>
    </location>
</feature>
<organism evidence="8 9">
    <name type="scientific">Billgrantia montanilacus</name>
    <dbReference type="NCBI Taxonomy" id="2282305"/>
    <lineage>
        <taxon>Bacteria</taxon>
        <taxon>Pseudomonadati</taxon>
        <taxon>Pseudomonadota</taxon>
        <taxon>Gammaproteobacteria</taxon>
        <taxon>Oceanospirillales</taxon>
        <taxon>Halomonadaceae</taxon>
        <taxon>Billgrantia</taxon>
    </lineage>
</organism>
<feature type="transmembrane region" description="Helical" evidence="6">
    <location>
        <begin position="371"/>
        <end position="395"/>
    </location>
</feature>
<feature type="domain" description="Major facilitator superfamily (MFS) profile" evidence="7">
    <location>
        <begin position="19"/>
        <end position="399"/>
    </location>
</feature>
<dbReference type="EMBL" id="QPII01000004">
    <property type="protein sequence ID" value="RCV90184.1"/>
    <property type="molecule type" value="Genomic_DNA"/>
</dbReference>
<protein>
    <submittedName>
        <fullName evidence="8">MFS transporter</fullName>
    </submittedName>
</protein>
<keyword evidence="5 6" id="KW-0472">Membrane</keyword>
<keyword evidence="2" id="KW-1003">Cell membrane</keyword>
<comment type="caution">
    <text evidence="8">The sequence shown here is derived from an EMBL/GenBank/DDBJ whole genome shotgun (WGS) entry which is preliminary data.</text>
</comment>
<dbReference type="Pfam" id="PF07690">
    <property type="entry name" value="MFS_1"/>
    <property type="match status" value="1"/>
</dbReference>
<feature type="transmembrane region" description="Helical" evidence="6">
    <location>
        <begin position="341"/>
        <end position="359"/>
    </location>
</feature>
<reference evidence="8 9" key="1">
    <citation type="submission" date="2018-07" db="EMBL/GenBank/DDBJ databases">
        <title>Halomonas montanilacus sp. nov., isolated from Lake Pengyan on Tibetan Plateau.</title>
        <authorList>
            <person name="Lu H."/>
            <person name="Xing P."/>
            <person name="Wu Q."/>
        </authorList>
    </citation>
    <scope>NUCLEOTIDE SEQUENCE [LARGE SCALE GENOMIC DNA]</scope>
    <source>
        <strain evidence="8 9">PYC7W</strain>
    </source>
</reference>
<name>A0A368TZK6_9GAMM</name>
<dbReference type="Proteomes" id="UP000252405">
    <property type="component" value="Unassembled WGS sequence"/>
</dbReference>
<feature type="transmembrane region" description="Helical" evidence="6">
    <location>
        <begin position="307"/>
        <end position="329"/>
    </location>
</feature>
<keyword evidence="4 6" id="KW-1133">Transmembrane helix</keyword>
<feature type="transmembrane region" description="Helical" evidence="6">
    <location>
        <begin position="256"/>
        <end position="276"/>
    </location>
</feature>
<evidence type="ECO:0000256" key="6">
    <source>
        <dbReference type="SAM" id="Phobius"/>
    </source>
</evidence>
<evidence type="ECO:0000256" key="2">
    <source>
        <dbReference type="ARBA" id="ARBA00022475"/>
    </source>
</evidence>